<dbReference type="OrthoDB" id="10576846at2759"/>
<organism evidence="3 4">
    <name type="scientific">Elysia chlorotica</name>
    <name type="common">Eastern emerald elysia</name>
    <name type="synonym">Sea slug</name>
    <dbReference type="NCBI Taxonomy" id="188477"/>
    <lineage>
        <taxon>Eukaryota</taxon>
        <taxon>Metazoa</taxon>
        <taxon>Spiralia</taxon>
        <taxon>Lophotrochozoa</taxon>
        <taxon>Mollusca</taxon>
        <taxon>Gastropoda</taxon>
        <taxon>Heterobranchia</taxon>
        <taxon>Euthyneura</taxon>
        <taxon>Panpulmonata</taxon>
        <taxon>Sacoglossa</taxon>
        <taxon>Placobranchoidea</taxon>
        <taxon>Plakobranchidae</taxon>
        <taxon>Elysia</taxon>
    </lineage>
</organism>
<keyword evidence="2" id="KW-0472">Membrane</keyword>
<feature type="transmembrane region" description="Helical" evidence="2">
    <location>
        <begin position="92"/>
        <end position="111"/>
    </location>
</feature>
<dbReference type="EMBL" id="RQTK01001541">
    <property type="protein sequence ID" value="RUS69905.1"/>
    <property type="molecule type" value="Genomic_DNA"/>
</dbReference>
<evidence type="ECO:0000313" key="4">
    <source>
        <dbReference type="Proteomes" id="UP000271974"/>
    </source>
</evidence>
<keyword evidence="2" id="KW-1133">Transmembrane helix</keyword>
<name>A0A3S0ZL31_ELYCH</name>
<comment type="caution">
    <text evidence="3">The sequence shown here is derived from an EMBL/GenBank/DDBJ whole genome shotgun (WGS) entry which is preliminary data.</text>
</comment>
<evidence type="ECO:0000313" key="3">
    <source>
        <dbReference type="EMBL" id="RUS69905.1"/>
    </source>
</evidence>
<evidence type="ECO:0000256" key="1">
    <source>
        <dbReference type="SAM" id="MobiDB-lite"/>
    </source>
</evidence>
<keyword evidence="2" id="KW-0812">Transmembrane</keyword>
<dbReference type="Proteomes" id="UP000271974">
    <property type="component" value="Unassembled WGS sequence"/>
</dbReference>
<gene>
    <name evidence="3" type="ORF">EGW08_022333</name>
</gene>
<feature type="region of interest" description="Disordered" evidence="1">
    <location>
        <begin position="23"/>
        <end position="57"/>
    </location>
</feature>
<feature type="compositionally biased region" description="Basic and acidic residues" evidence="1">
    <location>
        <begin position="40"/>
        <end position="57"/>
    </location>
</feature>
<keyword evidence="4" id="KW-1185">Reference proteome</keyword>
<reference evidence="3 4" key="1">
    <citation type="submission" date="2019-01" db="EMBL/GenBank/DDBJ databases">
        <title>A draft genome assembly of the solar-powered sea slug Elysia chlorotica.</title>
        <authorList>
            <person name="Cai H."/>
            <person name="Li Q."/>
            <person name="Fang X."/>
            <person name="Li J."/>
            <person name="Curtis N.E."/>
            <person name="Altenburger A."/>
            <person name="Shibata T."/>
            <person name="Feng M."/>
            <person name="Maeda T."/>
            <person name="Schwartz J.A."/>
            <person name="Shigenobu S."/>
            <person name="Lundholm N."/>
            <person name="Nishiyama T."/>
            <person name="Yang H."/>
            <person name="Hasebe M."/>
            <person name="Li S."/>
            <person name="Pierce S.K."/>
            <person name="Wang J."/>
        </authorList>
    </citation>
    <scope>NUCLEOTIDE SEQUENCE [LARGE SCALE GENOMIC DNA]</scope>
    <source>
        <strain evidence="3">EC2010</strain>
        <tissue evidence="3">Whole organism of an adult</tissue>
    </source>
</reference>
<sequence>MAGAMLSMSDSIHASIIIHHQLKQQQQRDAQRAGLPQGAEPDKLQPHLDQDQQDEQKERRVGLCTRLMLVSSLFGIEMCMSFQQMYEVPVLQFLGVPVALVSVNGAIAGFISM</sequence>
<protein>
    <submittedName>
        <fullName evidence="3">Uncharacterized protein</fullName>
    </submittedName>
</protein>
<feature type="non-terminal residue" evidence="3">
    <location>
        <position position="113"/>
    </location>
</feature>
<proteinExistence type="predicted"/>
<evidence type="ECO:0000256" key="2">
    <source>
        <dbReference type="SAM" id="Phobius"/>
    </source>
</evidence>
<accession>A0A3S0ZL31</accession>
<dbReference type="AlphaFoldDB" id="A0A3S0ZL31"/>